<evidence type="ECO:0000313" key="2">
    <source>
        <dbReference type="Proteomes" id="UP000219336"/>
    </source>
</evidence>
<reference evidence="2" key="1">
    <citation type="submission" date="2016-06" db="EMBL/GenBank/DDBJ databases">
        <authorList>
            <person name="Rodrigo-Torres L."/>
            <person name="Arahal R.D."/>
            <person name="Lucena T."/>
        </authorList>
    </citation>
    <scope>NUCLEOTIDE SEQUENCE [LARGE SCALE GENOMIC DNA]</scope>
    <source>
        <strain evidence="2">CECT8203</strain>
    </source>
</reference>
<dbReference type="EMBL" id="OANU01000146">
    <property type="protein sequence ID" value="SNX50790.1"/>
    <property type="molecule type" value="Genomic_DNA"/>
</dbReference>
<accession>A0A240ERD9</accession>
<dbReference type="RefSeq" id="WP_158296226.1">
    <property type="nucleotide sequence ID" value="NZ_JBHSII010000011.1"/>
</dbReference>
<organism evidence="1 2">
    <name type="scientific">Vibrio thalassae</name>
    <dbReference type="NCBI Taxonomy" id="1243014"/>
    <lineage>
        <taxon>Bacteria</taxon>
        <taxon>Pseudomonadati</taxon>
        <taxon>Pseudomonadota</taxon>
        <taxon>Gammaproteobacteria</taxon>
        <taxon>Vibrionales</taxon>
        <taxon>Vibrionaceae</taxon>
        <taxon>Vibrio</taxon>
    </lineage>
</organism>
<protein>
    <submittedName>
        <fullName evidence="1">Uncharacterized protein</fullName>
    </submittedName>
</protein>
<dbReference type="OrthoDB" id="5878986at2"/>
<dbReference type="Proteomes" id="UP000219336">
    <property type="component" value="Unassembled WGS sequence"/>
</dbReference>
<evidence type="ECO:0000313" key="1">
    <source>
        <dbReference type="EMBL" id="SNX50790.1"/>
    </source>
</evidence>
<keyword evidence="2" id="KW-1185">Reference proteome</keyword>
<gene>
    <name evidence="1" type="ORF">VTH8203_04464</name>
</gene>
<name>A0A240ERD9_9VIBR</name>
<sequence>MDRLTLQECLINTLKQLETYKSTMYLREDAYDLESGIRKLTDQLFSIQILSELKGSHDDISTSIQILQSITKEASQSQEQGFELEDARNLIEQTLEANRALSKVTLGRLHHA</sequence>
<dbReference type="AlphaFoldDB" id="A0A240ERD9"/>
<proteinExistence type="predicted"/>